<comment type="caution">
    <text evidence="2">The sequence shown here is derived from an EMBL/GenBank/DDBJ whole genome shotgun (WGS) entry which is preliminary data.</text>
</comment>
<feature type="compositionally biased region" description="Low complexity" evidence="1">
    <location>
        <begin position="32"/>
        <end position="49"/>
    </location>
</feature>
<sequence>MDRMSALATSSQQWKGRVTQSDATKFTVAHKMASASTSSVPSLVSGMSTGVTRSPEQLLTPTGSPHLERKKRSPCQKIFKSKTGGNIPSLANKSSPSSPRKNFRRSISTPQDSERKGQPHKEVSRQNHIFKLTNKVIFVFPAEAPEGTSVSVPQVDDDSFNAFFSKVPDSVSLNSEDAPELNEADFDHISVTASQL</sequence>
<accession>A0A5B7JFZ2</accession>
<reference evidence="2 3" key="1">
    <citation type="submission" date="2019-05" db="EMBL/GenBank/DDBJ databases">
        <title>Another draft genome of Portunus trituberculatus and its Hox gene families provides insights of decapod evolution.</title>
        <authorList>
            <person name="Jeong J.-H."/>
            <person name="Song I."/>
            <person name="Kim S."/>
            <person name="Choi T."/>
            <person name="Kim D."/>
            <person name="Ryu S."/>
            <person name="Kim W."/>
        </authorList>
    </citation>
    <scope>NUCLEOTIDE SEQUENCE [LARGE SCALE GENOMIC DNA]</scope>
    <source>
        <tissue evidence="2">Muscle</tissue>
    </source>
</reference>
<proteinExistence type="predicted"/>
<feature type="compositionally biased region" description="Polar residues" evidence="1">
    <location>
        <begin position="83"/>
        <end position="111"/>
    </location>
</feature>
<dbReference type="OrthoDB" id="28894at2759"/>
<keyword evidence="3" id="KW-1185">Reference proteome</keyword>
<evidence type="ECO:0000313" key="2">
    <source>
        <dbReference type="EMBL" id="MPC93056.1"/>
    </source>
</evidence>
<dbReference type="EMBL" id="VSRR010093436">
    <property type="protein sequence ID" value="MPC93056.1"/>
    <property type="molecule type" value="Genomic_DNA"/>
</dbReference>
<feature type="compositionally biased region" description="Basic and acidic residues" evidence="1">
    <location>
        <begin position="112"/>
        <end position="125"/>
    </location>
</feature>
<name>A0A5B7JFZ2_PORTR</name>
<dbReference type="AlphaFoldDB" id="A0A5B7JFZ2"/>
<feature type="compositionally biased region" description="Polar residues" evidence="1">
    <location>
        <begin position="50"/>
        <end position="63"/>
    </location>
</feature>
<feature type="compositionally biased region" description="Polar residues" evidence="1">
    <location>
        <begin position="7"/>
        <end position="20"/>
    </location>
</feature>
<feature type="region of interest" description="Disordered" evidence="1">
    <location>
        <begin position="1"/>
        <end position="20"/>
    </location>
</feature>
<organism evidence="2 3">
    <name type="scientific">Portunus trituberculatus</name>
    <name type="common">Swimming crab</name>
    <name type="synonym">Neptunus trituberculatus</name>
    <dbReference type="NCBI Taxonomy" id="210409"/>
    <lineage>
        <taxon>Eukaryota</taxon>
        <taxon>Metazoa</taxon>
        <taxon>Ecdysozoa</taxon>
        <taxon>Arthropoda</taxon>
        <taxon>Crustacea</taxon>
        <taxon>Multicrustacea</taxon>
        <taxon>Malacostraca</taxon>
        <taxon>Eumalacostraca</taxon>
        <taxon>Eucarida</taxon>
        <taxon>Decapoda</taxon>
        <taxon>Pleocyemata</taxon>
        <taxon>Brachyura</taxon>
        <taxon>Eubrachyura</taxon>
        <taxon>Portunoidea</taxon>
        <taxon>Portunidae</taxon>
        <taxon>Portuninae</taxon>
        <taxon>Portunus</taxon>
    </lineage>
</organism>
<dbReference type="Proteomes" id="UP000324222">
    <property type="component" value="Unassembled WGS sequence"/>
</dbReference>
<evidence type="ECO:0000256" key="1">
    <source>
        <dbReference type="SAM" id="MobiDB-lite"/>
    </source>
</evidence>
<feature type="region of interest" description="Disordered" evidence="1">
    <location>
        <begin position="30"/>
        <end position="125"/>
    </location>
</feature>
<evidence type="ECO:0000313" key="3">
    <source>
        <dbReference type="Proteomes" id="UP000324222"/>
    </source>
</evidence>
<gene>
    <name evidence="2" type="ORF">E2C01_088172</name>
</gene>
<protein>
    <submittedName>
        <fullName evidence="2">Uncharacterized protein</fullName>
    </submittedName>
</protein>